<evidence type="ECO:0000313" key="3">
    <source>
        <dbReference type="Proteomes" id="UP001266305"/>
    </source>
</evidence>
<proteinExistence type="predicted"/>
<protein>
    <submittedName>
        <fullName evidence="2">Uncharacterized protein</fullName>
    </submittedName>
</protein>
<evidence type="ECO:0000313" key="2">
    <source>
        <dbReference type="EMBL" id="KAK2086889.1"/>
    </source>
</evidence>
<gene>
    <name evidence="2" type="ORF">P7K49_032796</name>
</gene>
<dbReference type="Proteomes" id="UP001266305">
    <property type="component" value="Unassembled WGS sequence"/>
</dbReference>
<accession>A0ABQ9TQF3</accession>
<feature type="region of interest" description="Disordered" evidence="1">
    <location>
        <begin position="1"/>
        <end position="66"/>
    </location>
</feature>
<organism evidence="2 3">
    <name type="scientific">Saguinus oedipus</name>
    <name type="common">Cotton-top tamarin</name>
    <name type="synonym">Oedipomidas oedipus</name>
    <dbReference type="NCBI Taxonomy" id="9490"/>
    <lineage>
        <taxon>Eukaryota</taxon>
        <taxon>Metazoa</taxon>
        <taxon>Chordata</taxon>
        <taxon>Craniata</taxon>
        <taxon>Vertebrata</taxon>
        <taxon>Euteleostomi</taxon>
        <taxon>Mammalia</taxon>
        <taxon>Eutheria</taxon>
        <taxon>Euarchontoglires</taxon>
        <taxon>Primates</taxon>
        <taxon>Haplorrhini</taxon>
        <taxon>Platyrrhini</taxon>
        <taxon>Cebidae</taxon>
        <taxon>Callitrichinae</taxon>
        <taxon>Saguinus</taxon>
    </lineage>
</organism>
<comment type="caution">
    <text evidence="2">The sequence shown here is derived from an EMBL/GenBank/DDBJ whole genome shotgun (WGS) entry which is preliminary data.</text>
</comment>
<keyword evidence="3" id="KW-1185">Reference proteome</keyword>
<evidence type="ECO:0000256" key="1">
    <source>
        <dbReference type="SAM" id="MobiDB-lite"/>
    </source>
</evidence>
<reference evidence="2 3" key="1">
    <citation type="submission" date="2023-05" db="EMBL/GenBank/DDBJ databases">
        <title>B98-5 Cell Line De Novo Hybrid Assembly: An Optical Mapping Approach.</title>
        <authorList>
            <person name="Kananen K."/>
            <person name="Auerbach J.A."/>
            <person name="Kautto E."/>
            <person name="Blachly J.S."/>
        </authorList>
    </citation>
    <scope>NUCLEOTIDE SEQUENCE [LARGE SCALE GENOMIC DNA]</scope>
    <source>
        <strain evidence="2">B95-8</strain>
        <tissue evidence="2">Cell line</tissue>
    </source>
</reference>
<sequence>MKGTSQYYPSYSSSSRRRAADGGLGEQGLAGAAGASEREPAEGGGWSPVSRGHGRRWTPYVSDPGWTPGTWVLGGMDGDGLAQCSPWSPLPVAPAHEAATDYCGQACNSFRTT</sequence>
<name>A0ABQ9TQF3_SAGOE</name>
<dbReference type="EMBL" id="JASSZA010000019">
    <property type="protein sequence ID" value="KAK2086889.1"/>
    <property type="molecule type" value="Genomic_DNA"/>
</dbReference>
<feature type="compositionally biased region" description="Low complexity" evidence="1">
    <location>
        <begin position="1"/>
        <end position="14"/>
    </location>
</feature>